<dbReference type="InterPro" id="IPR017441">
    <property type="entry name" value="Protein_kinase_ATP_BS"/>
</dbReference>
<evidence type="ECO:0000313" key="16">
    <source>
        <dbReference type="Proteomes" id="UP000094565"/>
    </source>
</evidence>
<keyword evidence="3" id="KW-0808">Transferase</keyword>
<dbReference type="SMART" id="SM00220">
    <property type="entry name" value="S_TKc"/>
    <property type="match status" value="1"/>
</dbReference>
<dbReference type="OrthoDB" id="10252354at2759"/>
<dbReference type="EC" id="2.7.12.2" evidence="8"/>
<dbReference type="FunFam" id="3.30.200.20:FF:000040">
    <property type="entry name" value="Dual specificity mitogen-activated protein kinase kinase"/>
    <property type="match status" value="1"/>
</dbReference>
<keyword evidence="1 13" id="KW-0723">Serine/threonine-protein kinase</keyword>
<keyword evidence="2" id="KW-0597">Phosphoprotein</keyword>
<evidence type="ECO:0000256" key="12">
    <source>
        <dbReference type="PROSITE-ProRule" id="PRU10141"/>
    </source>
</evidence>
<dbReference type="GO" id="GO:0005524">
    <property type="term" value="F:ATP binding"/>
    <property type="evidence" value="ECO:0007669"/>
    <property type="project" value="UniProtKB-UniRule"/>
</dbReference>
<keyword evidence="5" id="KW-0418">Kinase</keyword>
<evidence type="ECO:0000256" key="3">
    <source>
        <dbReference type="ARBA" id="ARBA00022679"/>
    </source>
</evidence>
<evidence type="ECO:0000256" key="13">
    <source>
        <dbReference type="RuleBase" id="RU000304"/>
    </source>
</evidence>
<evidence type="ECO:0000256" key="8">
    <source>
        <dbReference type="ARBA" id="ARBA00038999"/>
    </source>
</evidence>
<dbReference type="SUPFAM" id="SSF56112">
    <property type="entry name" value="Protein kinase-like (PK-like)"/>
    <property type="match status" value="1"/>
</dbReference>
<reference evidence="15 16" key="1">
    <citation type="submission" date="2016-02" db="EMBL/GenBank/DDBJ databases">
        <title>Comparative genomic and transcriptomic foundation for Pichia pastoris.</title>
        <authorList>
            <person name="Love K.R."/>
            <person name="Shah K.A."/>
            <person name="Whittaker C.A."/>
            <person name="Wu J."/>
            <person name="Bartlett M.C."/>
            <person name="Ma D."/>
            <person name="Leeson R.L."/>
            <person name="Priest M."/>
            <person name="Young S.K."/>
            <person name="Love J.C."/>
        </authorList>
    </citation>
    <scope>NUCLEOTIDE SEQUENCE [LARGE SCALE GENOMIC DNA]</scope>
    <source>
        <strain evidence="15 16">ATCC 28485</strain>
    </source>
</reference>
<proteinExistence type="inferred from homology"/>
<feature type="binding site" evidence="12">
    <location>
        <position position="162"/>
    </location>
    <ligand>
        <name>ATP</name>
        <dbReference type="ChEBI" id="CHEBI:30616"/>
    </ligand>
</feature>
<keyword evidence="4 12" id="KW-0547">Nucleotide-binding</keyword>
<protein>
    <recommendedName>
        <fullName evidence="8">mitogen-activated protein kinase kinase</fullName>
        <ecNumber evidence="8">2.7.12.2</ecNumber>
    </recommendedName>
</protein>
<dbReference type="PANTHER" id="PTHR47448">
    <property type="entry name" value="DUAL SPECIFICITY MITOGEN-ACTIVATED PROTEIN KINASE KINASE DSOR1-LIKE PROTEIN"/>
    <property type="match status" value="1"/>
</dbReference>
<dbReference type="GO" id="GO:0004708">
    <property type="term" value="F:MAP kinase kinase activity"/>
    <property type="evidence" value="ECO:0007669"/>
    <property type="project" value="UniProtKB-EC"/>
</dbReference>
<evidence type="ECO:0000313" key="15">
    <source>
        <dbReference type="EMBL" id="ANZ73239.1"/>
    </source>
</evidence>
<evidence type="ECO:0000259" key="14">
    <source>
        <dbReference type="PROSITE" id="PS50011"/>
    </source>
</evidence>
<dbReference type="PROSITE" id="PS00107">
    <property type="entry name" value="PROTEIN_KINASE_ATP"/>
    <property type="match status" value="1"/>
</dbReference>
<comment type="catalytic activity">
    <reaction evidence="9">
        <text>L-seryl-[protein] + ATP = O-phospho-L-seryl-[protein] + ADP + H(+)</text>
        <dbReference type="Rhea" id="RHEA:17989"/>
        <dbReference type="Rhea" id="RHEA-COMP:9863"/>
        <dbReference type="Rhea" id="RHEA-COMP:11604"/>
        <dbReference type="ChEBI" id="CHEBI:15378"/>
        <dbReference type="ChEBI" id="CHEBI:29999"/>
        <dbReference type="ChEBI" id="CHEBI:30616"/>
        <dbReference type="ChEBI" id="CHEBI:83421"/>
        <dbReference type="ChEBI" id="CHEBI:456216"/>
        <dbReference type="EC" id="2.7.12.2"/>
    </reaction>
</comment>
<evidence type="ECO:0000256" key="4">
    <source>
        <dbReference type="ARBA" id="ARBA00022741"/>
    </source>
</evidence>
<dbReference type="PROSITE" id="PS00108">
    <property type="entry name" value="PROTEIN_KINASE_ST"/>
    <property type="match status" value="1"/>
</dbReference>
<dbReference type="AlphaFoldDB" id="A0A1B2J5H8"/>
<dbReference type="FunFam" id="1.10.510.10:FF:000921">
    <property type="entry name" value="Serine/threonine-protein kinase STE7"/>
    <property type="match status" value="1"/>
</dbReference>
<keyword evidence="6 12" id="KW-0067">ATP-binding</keyword>
<dbReference type="Gene3D" id="1.10.510.10">
    <property type="entry name" value="Transferase(Phosphotransferase) domain 1"/>
    <property type="match status" value="1"/>
</dbReference>
<dbReference type="InterPro" id="IPR050915">
    <property type="entry name" value="MAP_kinase_kinase"/>
</dbReference>
<evidence type="ECO:0000256" key="9">
    <source>
        <dbReference type="ARBA" id="ARBA00049014"/>
    </source>
</evidence>
<evidence type="ECO:0000256" key="1">
    <source>
        <dbReference type="ARBA" id="ARBA00022527"/>
    </source>
</evidence>
<name>A0A1B2J5H8_PICPA</name>
<evidence type="ECO:0000256" key="11">
    <source>
        <dbReference type="ARBA" id="ARBA00051693"/>
    </source>
</evidence>
<dbReference type="GO" id="GO:0051286">
    <property type="term" value="C:cell tip"/>
    <property type="evidence" value="ECO:0007669"/>
    <property type="project" value="UniProtKB-ARBA"/>
</dbReference>
<keyword evidence="16" id="KW-1185">Reference proteome</keyword>
<dbReference type="Pfam" id="PF00069">
    <property type="entry name" value="Pkinase"/>
    <property type="match status" value="1"/>
</dbReference>
<dbReference type="PANTHER" id="PTHR47448:SF1">
    <property type="entry name" value="SERINE_THREONINE-PROTEIN KINASE STE7 HOMOLOG"/>
    <property type="match status" value="1"/>
</dbReference>
<organism evidence="15 16">
    <name type="scientific">Komagataella pastoris</name>
    <name type="common">Yeast</name>
    <name type="synonym">Pichia pastoris</name>
    <dbReference type="NCBI Taxonomy" id="4922"/>
    <lineage>
        <taxon>Eukaryota</taxon>
        <taxon>Fungi</taxon>
        <taxon>Dikarya</taxon>
        <taxon>Ascomycota</taxon>
        <taxon>Saccharomycotina</taxon>
        <taxon>Pichiomycetes</taxon>
        <taxon>Pichiales</taxon>
        <taxon>Pichiaceae</taxon>
        <taxon>Komagataella</taxon>
    </lineage>
</organism>
<evidence type="ECO:0000256" key="10">
    <source>
        <dbReference type="ARBA" id="ARBA00049299"/>
    </source>
</evidence>
<dbReference type="InterPro" id="IPR011009">
    <property type="entry name" value="Kinase-like_dom_sf"/>
</dbReference>
<dbReference type="GO" id="GO:0004674">
    <property type="term" value="F:protein serine/threonine kinase activity"/>
    <property type="evidence" value="ECO:0007669"/>
    <property type="project" value="UniProtKB-KW"/>
</dbReference>
<sequence>MGNNNNSTNIPIRTVPSKKYADLEIRQFNPTYETSTIQENKGKGGRPTTISEVSRTTITNTTKIMPELLNPQGAKAFQSKTLKRKNLKKLQLENNIRAEDGDTEIISSNDLVHSFQNLELGLEYQLSISHDDLLTLKLLGSGNSGSVSKVLHIPSKKTMARKVIHVETKKTVLTQIVRELRIMYECNSPYIINFYGAFLHEGDVTICMEYVDCGSLDRVLKLVGPFEEFILAHVAFSTLCGLNYLYDSHKIIHRDIKPSNVLLNSKGGVKLCDFGVSRELINSIAQTFVGTSTYMSPERIQGGKYSVKGDVWSLGLMLIELATGKFPFGDNSSMGPDSILDLLQRVVNEKPPSLDPEKFSSQLCNFVNLCLKKESERPSPLELIRHPFLKDCKQGNTKAEVKRWANNVRRILKGKDIGDKVKNTKP</sequence>
<dbReference type="GO" id="GO:0030447">
    <property type="term" value="P:filamentous growth"/>
    <property type="evidence" value="ECO:0007669"/>
    <property type="project" value="UniProtKB-ARBA"/>
</dbReference>
<evidence type="ECO:0000256" key="2">
    <source>
        <dbReference type="ARBA" id="ARBA00022553"/>
    </source>
</evidence>
<dbReference type="InterPro" id="IPR008271">
    <property type="entry name" value="Ser/Thr_kinase_AS"/>
</dbReference>
<comment type="similarity">
    <text evidence="7">Belongs to the protein kinase superfamily. STE Ser/Thr protein kinase family. MAP kinase kinase subfamily.</text>
</comment>
<evidence type="ECO:0000256" key="7">
    <source>
        <dbReference type="ARBA" id="ARBA00038035"/>
    </source>
</evidence>
<evidence type="ECO:0000256" key="5">
    <source>
        <dbReference type="ARBA" id="ARBA00022777"/>
    </source>
</evidence>
<feature type="domain" description="Protein kinase" evidence="14">
    <location>
        <begin position="133"/>
        <end position="389"/>
    </location>
</feature>
<dbReference type="EMBL" id="CP014584">
    <property type="protein sequence ID" value="ANZ73239.1"/>
    <property type="molecule type" value="Genomic_DNA"/>
</dbReference>
<accession>A0A1B2J5H8</accession>
<dbReference type="PROSITE" id="PS50011">
    <property type="entry name" value="PROTEIN_KINASE_DOM"/>
    <property type="match status" value="1"/>
</dbReference>
<gene>
    <name evidence="15" type="primary">STE7</name>
    <name evidence="15" type="ORF">ATY40_BA7501069</name>
</gene>
<evidence type="ECO:0000256" key="6">
    <source>
        <dbReference type="ARBA" id="ARBA00022840"/>
    </source>
</evidence>
<dbReference type="GO" id="GO:0071507">
    <property type="term" value="P:pheromone response MAPK cascade"/>
    <property type="evidence" value="ECO:0007669"/>
    <property type="project" value="UniProtKB-ARBA"/>
</dbReference>
<dbReference type="InterPro" id="IPR000719">
    <property type="entry name" value="Prot_kinase_dom"/>
</dbReference>
<dbReference type="Proteomes" id="UP000094565">
    <property type="component" value="Chromosome 1"/>
</dbReference>
<comment type="catalytic activity">
    <reaction evidence="11">
        <text>L-tyrosyl-[protein] + ATP = O-phospho-L-tyrosyl-[protein] + ADP + H(+)</text>
        <dbReference type="Rhea" id="RHEA:10596"/>
        <dbReference type="Rhea" id="RHEA-COMP:10136"/>
        <dbReference type="Rhea" id="RHEA-COMP:20101"/>
        <dbReference type="ChEBI" id="CHEBI:15378"/>
        <dbReference type="ChEBI" id="CHEBI:30616"/>
        <dbReference type="ChEBI" id="CHEBI:46858"/>
        <dbReference type="ChEBI" id="CHEBI:61978"/>
        <dbReference type="ChEBI" id="CHEBI:456216"/>
        <dbReference type="EC" id="2.7.12.2"/>
    </reaction>
</comment>
<comment type="catalytic activity">
    <reaction evidence="10">
        <text>L-threonyl-[protein] + ATP = O-phospho-L-threonyl-[protein] + ADP + H(+)</text>
        <dbReference type="Rhea" id="RHEA:46608"/>
        <dbReference type="Rhea" id="RHEA-COMP:11060"/>
        <dbReference type="Rhea" id="RHEA-COMP:11605"/>
        <dbReference type="ChEBI" id="CHEBI:15378"/>
        <dbReference type="ChEBI" id="CHEBI:30013"/>
        <dbReference type="ChEBI" id="CHEBI:30616"/>
        <dbReference type="ChEBI" id="CHEBI:61977"/>
        <dbReference type="ChEBI" id="CHEBI:456216"/>
        <dbReference type="EC" id="2.7.12.2"/>
    </reaction>
</comment>
<dbReference type="Gene3D" id="3.30.200.20">
    <property type="entry name" value="Phosphorylase Kinase, domain 1"/>
    <property type="match status" value="1"/>
</dbReference>